<dbReference type="InParanoid" id="A0A168TCV0"/>
<dbReference type="PANTHER" id="PTHR36978:SF4">
    <property type="entry name" value="P-LOOP CONTAINING NUCLEOSIDE TRIPHOSPHATE HYDROLASE PROTEIN"/>
    <property type="match status" value="1"/>
</dbReference>
<dbReference type="Proteomes" id="UP000078561">
    <property type="component" value="Unassembled WGS sequence"/>
</dbReference>
<gene>
    <name evidence="1" type="primary">ABSGL_15559.1 scaffold 17607</name>
</gene>
<dbReference type="OrthoDB" id="408152at2759"/>
<evidence type="ECO:0008006" key="3">
    <source>
        <dbReference type="Google" id="ProtNLM"/>
    </source>
</evidence>
<dbReference type="SUPFAM" id="SSF52540">
    <property type="entry name" value="P-loop containing nucleoside triphosphate hydrolases"/>
    <property type="match status" value="1"/>
</dbReference>
<sequence length="234" mass="26911">MPLEVIGAGFGRTGTLSLCSALDHLGYKTHHMLTILTDPTQNADYFKQAYEDPDAPVDWERVYKGYTAAVDWPTAAFYEPLLARYPTAKVILTVRDPDLWYESASRTIREWPLSPDKVWPEHILKAQRMARTVVQEGELEGPRFVDRERIITKYLNHNDHVIATVPPDQLLVLDITTETDDMLWRKLATFLKIEKVPDIPFPHKNKANGFPDLLEYARLEYSKNDLLLSTKLTD</sequence>
<evidence type="ECO:0000313" key="1">
    <source>
        <dbReference type="EMBL" id="SAM09850.1"/>
    </source>
</evidence>
<protein>
    <recommendedName>
        <fullName evidence="3">Sulfotransferase domain-containing protein</fullName>
    </recommendedName>
</protein>
<dbReference type="OMA" id="CNTIHEW"/>
<dbReference type="PANTHER" id="PTHR36978">
    <property type="entry name" value="P-LOOP CONTAINING NUCLEOTIDE TRIPHOSPHATE HYDROLASE"/>
    <property type="match status" value="1"/>
</dbReference>
<accession>A0A168TCV0</accession>
<keyword evidence="2" id="KW-1185">Reference proteome</keyword>
<dbReference type="InterPro" id="IPR027417">
    <property type="entry name" value="P-loop_NTPase"/>
</dbReference>
<dbReference type="Pfam" id="PF17784">
    <property type="entry name" value="Sulfotransfer_4"/>
    <property type="match status" value="1"/>
</dbReference>
<name>A0A168TCV0_ABSGL</name>
<dbReference type="EMBL" id="LT555210">
    <property type="protein sequence ID" value="SAM09850.1"/>
    <property type="molecule type" value="Genomic_DNA"/>
</dbReference>
<dbReference type="AlphaFoldDB" id="A0A168TCV0"/>
<evidence type="ECO:0000313" key="2">
    <source>
        <dbReference type="Proteomes" id="UP000078561"/>
    </source>
</evidence>
<dbReference type="InterPro" id="IPR040632">
    <property type="entry name" value="Sulfotransfer_4"/>
</dbReference>
<proteinExistence type="predicted"/>
<reference evidence="1" key="1">
    <citation type="submission" date="2016-04" db="EMBL/GenBank/DDBJ databases">
        <authorList>
            <person name="Evans L.H."/>
            <person name="Alamgir A."/>
            <person name="Owens N."/>
            <person name="Weber N.D."/>
            <person name="Virtaneva K."/>
            <person name="Barbian K."/>
            <person name="Babar A."/>
            <person name="Rosenke K."/>
        </authorList>
    </citation>
    <scope>NUCLEOTIDE SEQUENCE [LARGE SCALE GENOMIC DNA]</scope>
    <source>
        <strain evidence="1">CBS 101.48</strain>
    </source>
</reference>
<dbReference type="STRING" id="4829.A0A168TCV0"/>
<organism evidence="1">
    <name type="scientific">Absidia glauca</name>
    <name type="common">Pin mould</name>
    <dbReference type="NCBI Taxonomy" id="4829"/>
    <lineage>
        <taxon>Eukaryota</taxon>
        <taxon>Fungi</taxon>
        <taxon>Fungi incertae sedis</taxon>
        <taxon>Mucoromycota</taxon>
        <taxon>Mucoromycotina</taxon>
        <taxon>Mucoromycetes</taxon>
        <taxon>Mucorales</taxon>
        <taxon>Cunninghamellaceae</taxon>
        <taxon>Absidia</taxon>
    </lineage>
</organism>
<dbReference type="Gene3D" id="3.40.50.300">
    <property type="entry name" value="P-loop containing nucleotide triphosphate hydrolases"/>
    <property type="match status" value="1"/>
</dbReference>